<dbReference type="Proteomes" id="UP000265703">
    <property type="component" value="Unassembled WGS sequence"/>
</dbReference>
<keyword evidence="1" id="KW-0472">Membrane</keyword>
<evidence type="ECO:0000313" key="2">
    <source>
        <dbReference type="EMBL" id="RIA81682.1"/>
    </source>
</evidence>
<proteinExistence type="predicted"/>
<keyword evidence="1" id="KW-0812">Transmembrane</keyword>
<name>A0A397S879_9GLOM</name>
<keyword evidence="3" id="KW-1185">Reference proteome</keyword>
<sequence>MNSLAQLLKANVNGVNEGKGVFLFYFIIQKCLLTFIFLFFFVGTNSLAQLLEVNGIKEDREVVFFIII</sequence>
<evidence type="ECO:0000313" key="3">
    <source>
        <dbReference type="Proteomes" id="UP000265703"/>
    </source>
</evidence>
<protein>
    <submittedName>
        <fullName evidence="2">Uncharacterized protein</fullName>
    </submittedName>
</protein>
<dbReference type="EMBL" id="QKYT01000759">
    <property type="protein sequence ID" value="RIA81682.1"/>
    <property type="molecule type" value="Genomic_DNA"/>
</dbReference>
<gene>
    <name evidence="2" type="ORF">C1645_789878</name>
</gene>
<comment type="caution">
    <text evidence="2">The sequence shown here is derived from an EMBL/GenBank/DDBJ whole genome shotgun (WGS) entry which is preliminary data.</text>
</comment>
<keyword evidence="1" id="KW-1133">Transmembrane helix</keyword>
<dbReference type="AlphaFoldDB" id="A0A397S879"/>
<organism evidence="2 3">
    <name type="scientific">Glomus cerebriforme</name>
    <dbReference type="NCBI Taxonomy" id="658196"/>
    <lineage>
        <taxon>Eukaryota</taxon>
        <taxon>Fungi</taxon>
        <taxon>Fungi incertae sedis</taxon>
        <taxon>Mucoromycota</taxon>
        <taxon>Glomeromycotina</taxon>
        <taxon>Glomeromycetes</taxon>
        <taxon>Glomerales</taxon>
        <taxon>Glomeraceae</taxon>
        <taxon>Glomus</taxon>
    </lineage>
</organism>
<reference evidence="2 3" key="1">
    <citation type="submission" date="2018-06" db="EMBL/GenBank/DDBJ databases">
        <title>Comparative genomics reveals the genomic features of Rhizophagus irregularis, R. cerebriforme, R. diaphanum and Gigaspora rosea, and their symbiotic lifestyle signature.</title>
        <authorList>
            <person name="Morin E."/>
            <person name="San Clemente H."/>
            <person name="Chen E.C.H."/>
            <person name="De La Providencia I."/>
            <person name="Hainaut M."/>
            <person name="Kuo A."/>
            <person name="Kohler A."/>
            <person name="Murat C."/>
            <person name="Tang N."/>
            <person name="Roy S."/>
            <person name="Loubradou J."/>
            <person name="Henrissat B."/>
            <person name="Grigoriev I.V."/>
            <person name="Corradi N."/>
            <person name="Roux C."/>
            <person name="Martin F.M."/>
        </authorList>
    </citation>
    <scope>NUCLEOTIDE SEQUENCE [LARGE SCALE GENOMIC DNA]</scope>
    <source>
        <strain evidence="2 3">DAOM 227022</strain>
    </source>
</reference>
<accession>A0A397S879</accession>
<feature type="transmembrane region" description="Helical" evidence="1">
    <location>
        <begin position="20"/>
        <end position="42"/>
    </location>
</feature>
<evidence type="ECO:0000256" key="1">
    <source>
        <dbReference type="SAM" id="Phobius"/>
    </source>
</evidence>